<accession>A0ABR2ZFA0</accession>
<dbReference type="EMBL" id="JBBXMP010000247">
    <property type="protein sequence ID" value="KAL0059127.1"/>
    <property type="molecule type" value="Genomic_DNA"/>
</dbReference>
<keyword evidence="3" id="KW-1185">Reference proteome</keyword>
<protein>
    <submittedName>
        <fullName evidence="2">Uncharacterized protein</fullName>
    </submittedName>
</protein>
<organism evidence="2 3">
    <name type="scientific">Marasmius tenuissimus</name>
    <dbReference type="NCBI Taxonomy" id="585030"/>
    <lineage>
        <taxon>Eukaryota</taxon>
        <taxon>Fungi</taxon>
        <taxon>Dikarya</taxon>
        <taxon>Basidiomycota</taxon>
        <taxon>Agaricomycotina</taxon>
        <taxon>Agaricomycetes</taxon>
        <taxon>Agaricomycetidae</taxon>
        <taxon>Agaricales</taxon>
        <taxon>Marasmiineae</taxon>
        <taxon>Marasmiaceae</taxon>
        <taxon>Marasmius</taxon>
    </lineage>
</organism>
<dbReference type="Proteomes" id="UP001437256">
    <property type="component" value="Unassembled WGS sequence"/>
</dbReference>
<evidence type="ECO:0000313" key="3">
    <source>
        <dbReference type="Proteomes" id="UP001437256"/>
    </source>
</evidence>
<evidence type="ECO:0000313" key="2">
    <source>
        <dbReference type="EMBL" id="KAL0059127.1"/>
    </source>
</evidence>
<feature type="chain" id="PRO_5045168205" evidence="1">
    <location>
        <begin position="18"/>
        <end position="150"/>
    </location>
</feature>
<dbReference type="InterPro" id="IPR021054">
    <property type="entry name" value="Cell_wall_mannoprotein_1"/>
</dbReference>
<evidence type="ECO:0000256" key="1">
    <source>
        <dbReference type="SAM" id="SignalP"/>
    </source>
</evidence>
<sequence length="150" mass="16450">MCFNTFFVLLSAASALALVTPFKRDVPAVKADLDDLYHQFGILYSNANSGPPTKAVAEIIQRSNLIVQRLEKATTDTRAIATFNEADGKSILASYERCRDRAIAALRNIIGAEPRIRDKAHAEAVIVRYLDKLKPATSKFSDALSLPSLL</sequence>
<name>A0ABR2ZFA0_9AGAR</name>
<reference evidence="2 3" key="1">
    <citation type="submission" date="2024-05" db="EMBL/GenBank/DDBJ databases">
        <title>A draft genome resource for the thread blight pathogen Marasmius tenuissimus strain MS-2.</title>
        <authorList>
            <person name="Yulfo-Soto G.E."/>
            <person name="Baruah I.K."/>
            <person name="Amoako-Attah I."/>
            <person name="Bukari Y."/>
            <person name="Meinhardt L.W."/>
            <person name="Bailey B.A."/>
            <person name="Cohen S.P."/>
        </authorList>
    </citation>
    <scope>NUCLEOTIDE SEQUENCE [LARGE SCALE GENOMIC DNA]</scope>
    <source>
        <strain evidence="2 3">MS-2</strain>
    </source>
</reference>
<comment type="caution">
    <text evidence="2">The sequence shown here is derived from an EMBL/GenBank/DDBJ whole genome shotgun (WGS) entry which is preliminary data.</text>
</comment>
<dbReference type="Pfam" id="PF12296">
    <property type="entry name" value="HsbA"/>
    <property type="match status" value="1"/>
</dbReference>
<proteinExistence type="predicted"/>
<feature type="signal peptide" evidence="1">
    <location>
        <begin position="1"/>
        <end position="17"/>
    </location>
</feature>
<gene>
    <name evidence="2" type="ORF">AAF712_014147</name>
</gene>
<keyword evidence="1" id="KW-0732">Signal</keyword>